<dbReference type="InterPro" id="IPR055414">
    <property type="entry name" value="LRR_R13L4/SHOC2-like"/>
</dbReference>
<evidence type="ECO:0000313" key="6">
    <source>
        <dbReference type="EMBL" id="CAL4991876.1"/>
    </source>
</evidence>
<dbReference type="PANTHER" id="PTHR36766">
    <property type="entry name" value="PLANT BROAD-SPECTRUM MILDEW RESISTANCE PROTEIN RPW8"/>
    <property type="match status" value="1"/>
</dbReference>
<proteinExistence type="predicted"/>
<dbReference type="InterPro" id="IPR036388">
    <property type="entry name" value="WH-like_DNA-bd_sf"/>
</dbReference>
<dbReference type="SUPFAM" id="SSF52540">
    <property type="entry name" value="P-loop containing nucleoside triphosphate hydrolases"/>
    <property type="match status" value="1"/>
</dbReference>
<dbReference type="AlphaFoldDB" id="A0ABC9B137"/>
<keyword evidence="7" id="KW-1185">Reference proteome</keyword>
<dbReference type="EMBL" id="OZ075134">
    <property type="protein sequence ID" value="CAL4991876.1"/>
    <property type="molecule type" value="Genomic_DNA"/>
</dbReference>
<evidence type="ECO:0000256" key="2">
    <source>
        <dbReference type="ARBA" id="ARBA00022821"/>
    </source>
</evidence>
<dbReference type="SUPFAM" id="SSF52058">
    <property type="entry name" value="L domain-like"/>
    <property type="match status" value="2"/>
</dbReference>
<dbReference type="InterPro" id="IPR002182">
    <property type="entry name" value="NB-ARC"/>
</dbReference>
<reference evidence="7" key="1">
    <citation type="submission" date="2024-06" db="EMBL/GenBank/DDBJ databases">
        <authorList>
            <person name="Ryan C."/>
        </authorList>
    </citation>
    <scope>NUCLEOTIDE SEQUENCE [LARGE SCALE GENOMIC DNA]</scope>
</reference>
<dbReference type="InterPro" id="IPR027417">
    <property type="entry name" value="P-loop_NTPase"/>
</dbReference>
<evidence type="ECO:0008006" key="8">
    <source>
        <dbReference type="Google" id="ProtNLM"/>
    </source>
</evidence>
<evidence type="ECO:0000259" key="3">
    <source>
        <dbReference type="Pfam" id="PF00931"/>
    </source>
</evidence>
<name>A0ABC9B137_9POAL</name>
<evidence type="ECO:0000313" key="7">
    <source>
        <dbReference type="Proteomes" id="UP001497457"/>
    </source>
</evidence>
<dbReference type="Pfam" id="PF00931">
    <property type="entry name" value="NB-ARC"/>
    <property type="match status" value="1"/>
</dbReference>
<feature type="domain" description="Disease resistance R13L4/SHOC-2-like LRR" evidence="5">
    <location>
        <begin position="577"/>
        <end position="798"/>
    </location>
</feature>
<organism evidence="6 7">
    <name type="scientific">Urochloa decumbens</name>
    <dbReference type="NCBI Taxonomy" id="240449"/>
    <lineage>
        <taxon>Eukaryota</taxon>
        <taxon>Viridiplantae</taxon>
        <taxon>Streptophyta</taxon>
        <taxon>Embryophyta</taxon>
        <taxon>Tracheophyta</taxon>
        <taxon>Spermatophyta</taxon>
        <taxon>Magnoliopsida</taxon>
        <taxon>Liliopsida</taxon>
        <taxon>Poales</taxon>
        <taxon>Poaceae</taxon>
        <taxon>PACMAD clade</taxon>
        <taxon>Panicoideae</taxon>
        <taxon>Panicodae</taxon>
        <taxon>Paniceae</taxon>
        <taxon>Melinidinae</taxon>
        <taxon>Urochloa</taxon>
    </lineage>
</organism>
<evidence type="ECO:0000256" key="1">
    <source>
        <dbReference type="ARBA" id="ARBA00022737"/>
    </source>
</evidence>
<dbReference type="Pfam" id="PF23598">
    <property type="entry name" value="LRR_14"/>
    <property type="match status" value="1"/>
</dbReference>
<dbReference type="Gene3D" id="3.40.50.300">
    <property type="entry name" value="P-loop containing nucleotide triphosphate hydrolases"/>
    <property type="match status" value="1"/>
</dbReference>
<dbReference type="Pfam" id="PF23559">
    <property type="entry name" value="WHD_DRP"/>
    <property type="match status" value="1"/>
</dbReference>
<dbReference type="GO" id="GO:0006952">
    <property type="term" value="P:defense response"/>
    <property type="evidence" value="ECO:0007669"/>
    <property type="project" value="UniProtKB-KW"/>
</dbReference>
<accession>A0ABC9B137</accession>
<evidence type="ECO:0000259" key="5">
    <source>
        <dbReference type="Pfam" id="PF23598"/>
    </source>
</evidence>
<dbReference type="PRINTS" id="PR00364">
    <property type="entry name" value="DISEASERSIST"/>
</dbReference>
<evidence type="ECO:0000259" key="4">
    <source>
        <dbReference type="Pfam" id="PF23559"/>
    </source>
</evidence>
<protein>
    <recommendedName>
        <fullName evidence="8">Rp1-like protein</fullName>
    </recommendedName>
</protein>
<keyword evidence="1" id="KW-0677">Repeat</keyword>
<gene>
    <name evidence="6" type="ORF">URODEC1_LOCUS60854</name>
</gene>
<sequence>MENMVLAGLRWAASPVVNKLLADASTYLGVDMAHEIQELETTILPQIDLVIEAAEKSPHRGKLEAWLRKLKDAFYTAEELLDGHEYNQLKLKAKNAKEFSLGVDTSSIKAKILKPLHAATSRASNLLPENRKLIRQLKELKDILSKAKDFCALFGLPAFTSAKGSVVAATVVPPATSLPPPKVFGRDADRDRIIDLLTKESAAVGSSSSYSGVAIVGHGGAGKSTLAQHVYNDDRVKEHFDIRMWVCISRRIDVHRHTRGIIESAEGKCPHVDNLDTLQCKLRDILNSKKFLLVLDDIWFEESNNETEWDKLLDPLVPQQAGSKVLVTSRRDVLPAALCCKEVIRMENMGDAEFLALFKHHAFSGADLGYQRVQLQLEEIAEKIAKRLGHSPLAAKVLGSQLSRKKDINAWKDALKINNLSEPVRALLWSYEKLDPRLQRCFLYCSLFPKGYSYNMYELVDLWVAEGLVDACNHNRRIEDIGYDYFNELLSGSFFQLVSGRFVMHDLLHDLAESLSREDCFRLEDDNVADIPCTVRHLSIRVQTMKRHKQIICKLRHLRTIICIAPVMDDASDIFDQILQNTKKLRVLYLSFYNSRKLPESVGELKHLRYLNIVKTFISELPISLCDLYHLQLLQFNDKVKSLPDKLCNLSKLRHLEGYVGMQMTYGTPVPQIPNIGKLTSLQQLNEFSIQRNKGYELEQLRDMNELGGSLRVTNLENINGMDEALESNLHKKSRLTKLHLVWSCENDKNGDDSLHLDILEGFKPPPQLNAIEIEGCKSATYPSWLLEGSYLENLEYFGLVNCSVLEGLPSDTYLFRHCYEMVLDNVPNLKKFSFLPAGLASLSISRCQRLMFITDDELEQHDEREHVMNRDNLASRLALLWEVDSRSYILEALSGEHSSLEQLMILMDDDISKHLQTIKLALKGDKELVKEDVINAWLCCHEQRIRLIHRWSVGLPPVWPLGLRRLNLFSCSITDGALSTCLSNLTSLRELSLEQIMNLTALPSEEVFQRLTTLGSLKILFCWCLRSLGGLRASASLSEVILVFCPSLDLARGSEFMPVSLENLSIYCCVVAADFFCTDLPNLKDLTFSSCRSSAVLPVGRLTSLQSFALLNLPDLCVLEGLSSLQLHNVHLIDVPNLAPECISEYRVQKSLHVSSSVLLNNMVTAEGVTVPVSLSLQRCTEPSVSFKKSANFSSVQCLKFLDCSMKSLPENLEYLSSLEDLEIIHCPNISSLPYLPSSLQSIRICNCELLKESCRSPDGESWPKIAYIRWKDIV</sequence>
<dbReference type="Gene3D" id="3.80.10.10">
    <property type="entry name" value="Ribonuclease Inhibitor"/>
    <property type="match status" value="2"/>
</dbReference>
<dbReference type="PANTHER" id="PTHR36766:SF60">
    <property type="entry name" value="NB-ARC DOMAIN-CONTAINING PROTEIN"/>
    <property type="match status" value="1"/>
</dbReference>
<reference evidence="6 7" key="2">
    <citation type="submission" date="2024-10" db="EMBL/GenBank/DDBJ databases">
        <authorList>
            <person name="Ryan C."/>
        </authorList>
    </citation>
    <scope>NUCLEOTIDE SEQUENCE [LARGE SCALE GENOMIC DNA]</scope>
</reference>
<dbReference type="Proteomes" id="UP001497457">
    <property type="component" value="Chromosome 24b"/>
</dbReference>
<dbReference type="InterPro" id="IPR058922">
    <property type="entry name" value="WHD_DRP"/>
</dbReference>
<dbReference type="Gene3D" id="1.10.10.10">
    <property type="entry name" value="Winged helix-like DNA-binding domain superfamily/Winged helix DNA-binding domain"/>
    <property type="match status" value="1"/>
</dbReference>
<feature type="domain" description="Disease resistance protein winged helix" evidence="4">
    <location>
        <begin position="447"/>
        <end position="512"/>
    </location>
</feature>
<feature type="domain" description="NB-ARC" evidence="3">
    <location>
        <begin position="212"/>
        <end position="365"/>
    </location>
</feature>
<dbReference type="InterPro" id="IPR032675">
    <property type="entry name" value="LRR_dom_sf"/>
</dbReference>
<keyword evidence="2" id="KW-0611">Plant defense</keyword>